<keyword evidence="7" id="KW-0915">Sodium</keyword>
<comment type="subcellular location">
    <subcellularLocation>
        <location evidence="1">Cell inner membrane</location>
        <topology evidence="1">Multi-pass membrane protein</topology>
    </subcellularLocation>
</comment>
<keyword evidence="3" id="KW-0050">Antiport</keyword>
<keyword evidence="10" id="KW-0739">Sodium transport</keyword>
<reference evidence="12 13" key="1">
    <citation type="submission" date="2016-07" db="EMBL/GenBank/DDBJ databases">
        <title>High microdiversification within the ubiquitous acI lineage of Actinobacteria.</title>
        <authorList>
            <person name="Neuenschwander S.M."/>
            <person name="Salcher M."/>
            <person name="Ghai R."/>
            <person name="Pernthaler J."/>
        </authorList>
    </citation>
    <scope>NUCLEOTIDE SEQUENCE [LARGE SCALE GENOMIC DNA]</scope>
    <source>
        <strain evidence="12">MMS-IA-79</strain>
    </source>
</reference>
<dbReference type="InterPro" id="IPR004670">
    <property type="entry name" value="NhaA"/>
</dbReference>
<feature type="transmembrane region" description="Helical" evidence="11">
    <location>
        <begin position="203"/>
        <end position="225"/>
    </location>
</feature>
<evidence type="ECO:0000256" key="7">
    <source>
        <dbReference type="ARBA" id="ARBA00023053"/>
    </source>
</evidence>
<dbReference type="Proteomes" id="UP000217177">
    <property type="component" value="Chromosome"/>
</dbReference>
<accession>A0ABM6MEZ5</accession>
<evidence type="ECO:0000256" key="8">
    <source>
        <dbReference type="ARBA" id="ARBA00023065"/>
    </source>
</evidence>
<organism evidence="12 13">
    <name type="scientific">Candidatus Planktophila versatilis</name>
    <dbReference type="NCBI Taxonomy" id="1884905"/>
    <lineage>
        <taxon>Bacteria</taxon>
        <taxon>Bacillati</taxon>
        <taxon>Actinomycetota</taxon>
        <taxon>Actinomycetes</taxon>
        <taxon>Candidatus Nanopelagicales</taxon>
        <taxon>Candidatus Nanopelagicaceae</taxon>
        <taxon>Candidatus Planktophila</taxon>
    </lineage>
</organism>
<proteinExistence type="predicted"/>
<dbReference type="PANTHER" id="PTHR30341:SF0">
    <property type="entry name" value="NA(+)_H(+) ANTIPORTER NHAA"/>
    <property type="match status" value="1"/>
</dbReference>
<protein>
    <submittedName>
        <fullName evidence="12">Na+:H+ antiporter, NhaA family</fullName>
    </submittedName>
</protein>
<dbReference type="Gene3D" id="1.20.1530.10">
    <property type="entry name" value="Na+/H+ antiporter like domain"/>
    <property type="match status" value="2"/>
</dbReference>
<keyword evidence="9 11" id="KW-0472">Membrane</keyword>
<evidence type="ECO:0000256" key="1">
    <source>
        <dbReference type="ARBA" id="ARBA00004429"/>
    </source>
</evidence>
<evidence type="ECO:0000256" key="11">
    <source>
        <dbReference type="SAM" id="Phobius"/>
    </source>
</evidence>
<feature type="transmembrane region" description="Helical" evidence="11">
    <location>
        <begin position="111"/>
        <end position="129"/>
    </location>
</feature>
<dbReference type="InterPro" id="IPR023171">
    <property type="entry name" value="Na/H_antiporter_dom_sf"/>
</dbReference>
<feature type="transmembrane region" description="Helical" evidence="11">
    <location>
        <begin position="84"/>
        <end position="105"/>
    </location>
</feature>
<feature type="transmembrane region" description="Helical" evidence="11">
    <location>
        <begin position="6"/>
        <end position="22"/>
    </location>
</feature>
<evidence type="ECO:0000256" key="10">
    <source>
        <dbReference type="ARBA" id="ARBA00023201"/>
    </source>
</evidence>
<feature type="transmembrane region" description="Helical" evidence="11">
    <location>
        <begin position="55"/>
        <end position="75"/>
    </location>
</feature>
<dbReference type="PANTHER" id="PTHR30341">
    <property type="entry name" value="SODIUM ION/PROTON ANTIPORTER NHAA-RELATED"/>
    <property type="match status" value="1"/>
</dbReference>
<dbReference type="RefSeq" id="WP_095674912.1">
    <property type="nucleotide sequence ID" value="NZ_CP016774.1"/>
</dbReference>
<evidence type="ECO:0000256" key="9">
    <source>
        <dbReference type="ARBA" id="ARBA00023136"/>
    </source>
</evidence>
<dbReference type="EMBL" id="CP016774">
    <property type="protein sequence ID" value="ASY17353.1"/>
    <property type="molecule type" value="Genomic_DNA"/>
</dbReference>
<feature type="transmembrane region" description="Helical" evidence="11">
    <location>
        <begin position="29"/>
        <end position="49"/>
    </location>
</feature>
<sequence length="264" mass="28661">MLSHILTFIFFLLIGLEIRHGLEKPKDVILPAICAFGGMLVPAIIFISLNPDSPAWAVSMPTDVALALGALSLLGKRIKPEVRFFLLTLAIADDFFSLAVIGMFFKSELRLESFIYTLGAAAIGYLLPYRAQLIKVLSPVVTFFIIPVYIIINLLAQLDFSQATSAVSLSIIAARVVGKVLGISLTAWLLVKITSLKYPRNVQLTDIIGIGFLSGMGLTVSMVIAEITVKSDVELSQVRMGLFIAALISGLLGLLWLKRSPVAR</sequence>
<keyword evidence="5 11" id="KW-0812">Transmembrane</keyword>
<feature type="transmembrane region" description="Helical" evidence="11">
    <location>
        <begin position="237"/>
        <end position="257"/>
    </location>
</feature>
<evidence type="ECO:0000256" key="4">
    <source>
        <dbReference type="ARBA" id="ARBA00022475"/>
    </source>
</evidence>
<keyword evidence="6 11" id="KW-1133">Transmembrane helix</keyword>
<evidence type="ECO:0000256" key="6">
    <source>
        <dbReference type="ARBA" id="ARBA00022989"/>
    </source>
</evidence>
<evidence type="ECO:0000256" key="2">
    <source>
        <dbReference type="ARBA" id="ARBA00022448"/>
    </source>
</evidence>
<dbReference type="Pfam" id="PF06965">
    <property type="entry name" value="Na_H_antiport_1"/>
    <property type="match status" value="2"/>
</dbReference>
<evidence type="ECO:0000313" key="12">
    <source>
        <dbReference type="EMBL" id="ASY17353.1"/>
    </source>
</evidence>
<keyword evidence="2" id="KW-0813">Transport</keyword>
<keyword evidence="8" id="KW-0406">Ion transport</keyword>
<feature type="transmembrane region" description="Helical" evidence="11">
    <location>
        <begin position="136"/>
        <end position="156"/>
    </location>
</feature>
<keyword evidence="4" id="KW-1003">Cell membrane</keyword>
<feature type="transmembrane region" description="Helical" evidence="11">
    <location>
        <begin position="168"/>
        <end position="191"/>
    </location>
</feature>
<gene>
    <name evidence="12" type="ORF">A1sIA79_03850</name>
</gene>
<keyword evidence="13" id="KW-1185">Reference proteome</keyword>
<evidence type="ECO:0000256" key="3">
    <source>
        <dbReference type="ARBA" id="ARBA00022449"/>
    </source>
</evidence>
<name>A0ABM6MEZ5_9ACTN</name>
<evidence type="ECO:0000313" key="13">
    <source>
        <dbReference type="Proteomes" id="UP000217177"/>
    </source>
</evidence>
<evidence type="ECO:0000256" key="5">
    <source>
        <dbReference type="ARBA" id="ARBA00022692"/>
    </source>
</evidence>